<feature type="chain" id="PRO_5013116893" evidence="1">
    <location>
        <begin position="16"/>
        <end position="109"/>
    </location>
</feature>
<sequence length="109" mass="12311">MLILTTALFFVVVPAQKYFDKCFYGVVLKECAIPNPLQYSSDATIQLTSLMQRLDSFYLPLDLDLLTNIVPPIRTLVNGIASFTLADETHFFIDASYSTAFSHDELQPR</sequence>
<dbReference type="OrthoDB" id="6422868at2759"/>
<evidence type="ECO:0000313" key="3">
    <source>
        <dbReference type="Proteomes" id="UP000192247"/>
    </source>
</evidence>
<accession>A0A1V9X3S4</accession>
<proteinExistence type="predicted"/>
<dbReference type="Proteomes" id="UP000192247">
    <property type="component" value="Unassembled WGS sequence"/>
</dbReference>
<dbReference type="InParanoid" id="A0A1V9X3S4"/>
<comment type="caution">
    <text evidence="2">The sequence shown here is derived from an EMBL/GenBank/DDBJ whole genome shotgun (WGS) entry which is preliminary data.</text>
</comment>
<reference evidence="2 3" key="1">
    <citation type="journal article" date="2017" name="Gigascience">
        <title>Draft genome of the honey bee ectoparasitic mite, Tropilaelaps mercedesae, is shaped by the parasitic life history.</title>
        <authorList>
            <person name="Dong X."/>
            <person name="Armstrong S.D."/>
            <person name="Xia D."/>
            <person name="Makepeace B.L."/>
            <person name="Darby A.C."/>
            <person name="Kadowaki T."/>
        </authorList>
    </citation>
    <scope>NUCLEOTIDE SEQUENCE [LARGE SCALE GENOMIC DNA]</scope>
    <source>
        <strain evidence="2">Wuxi-XJTLU</strain>
    </source>
</reference>
<evidence type="ECO:0000313" key="2">
    <source>
        <dbReference type="EMBL" id="OQR68048.1"/>
    </source>
</evidence>
<gene>
    <name evidence="2" type="ORF">BIW11_13154</name>
</gene>
<dbReference type="AlphaFoldDB" id="A0A1V9X3S4"/>
<name>A0A1V9X3S4_9ACAR</name>
<dbReference type="EMBL" id="MNPL01026288">
    <property type="protein sequence ID" value="OQR68048.1"/>
    <property type="molecule type" value="Genomic_DNA"/>
</dbReference>
<evidence type="ECO:0000256" key="1">
    <source>
        <dbReference type="SAM" id="SignalP"/>
    </source>
</evidence>
<keyword evidence="3" id="KW-1185">Reference proteome</keyword>
<organism evidence="2 3">
    <name type="scientific">Tropilaelaps mercedesae</name>
    <dbReference type="NCBI Taxonomy" id="418985"/>
    <lineage>
        <taxon>Eukaryota</taxon>
        <taxon>Metazoa</taxon>
        <taxon>Ecdysozoa</taxon>
        <taxon>Arthropoda</taxon>
        <taxon>Chelicerata</taxon>
        <taxon>Arachnida</taxon>
        <taxon>Acari</taxon>
        <taxon>Parasitiformes</taxon>
        <taxon>Mesostigmata</taxon>
        <taxon>Gamasina</taxon>
        <taxon>Dermanyssoidea</taxon>
        <taxon>Laelapidae</taxon>
        <taxon>Tropilaelaps</taxon>
    </lineage>
</organism>
<feature type="signal peptide" evidence="1">
    <location>
        <begin position="1"/>
        <end position="15"/>
    </location>
</feature>
<protein>
    <submittedName>
        <fullName evidence="2">Uncharacterized protein</fullName>
    </submittedName>
</protein>
<keyword evidence="1" id="KW-0732">Signal</keyword>